<organism evidence="2 3">
    <name type="scientific">Sphenostylis stenocarpa</name>
    <dbReference type="NCBI Taxonomy" id="92480"/>
    <lineage>
        <taxon>Eukaryota</taxon>
        <taxon>Viridiplantae</taxon>
        <taxon>Streptophyta</taxon>
        <taxon>Embryophyta</taxon>
        <taxon>Tracheophyta</taxon>
        <taxon>Spermatophyta</taxon>
        <taxon>Magnoliopsida</taxon>
        <taxon>eudicotyledons</taxon>
        <taxon>Gunneridae</taxon>
        <taxon>Pentapetalae</taxon>
        <taxon>rosids</taxon>
        <taxon>fabids</taxon>
        <taxon>Fabales</taxon>
        <taxon>Fabaceae</taxon>
        <taxon>Papilionoideae</taxon>
        <taxon>50 kb inversion clade</taxon>
        <taxon>NPAAA clade</taxon>
        <taxon>indigoferoid/millettioid clade</taxon>
        <taxon>Phaseoleae</taxon>
        <taxon>Sphenostylis</taxon>
    </lineage>
</organism>
<name>A0AA86SZS1_9FABA</name>
<sequence length="109" mass="11556">MGCRSFSFILTLLILTFASMIIDSRVAEARILPKSAIPLPSKVALPNLPVPVPLPQVPNLPVPLPEVPLVPLPNVPLPEVPLPNLPVPAVPLPNLPIPKLTVDGVKVLP</sequence>
<proteinExistence type="predicted"/>
<evidence type="ECO:0000256" key="1">
    <source>
        <dbReference type="SAM" id="SignalP"/>
    </source>
</evidence>
<feature type="chain" id="PRO_5041742421" evidence="1">
    <location>
        <begin position="19"/>
        <end position="109"/>
    </location>
</feature>
<evidence type="ECO:0000313" key="2">
    <source>
        <dbReference type="EMBL" id="CAJ1961332.1"/>
    </source>
</evidence>
<dbReference type="AlphaFoldDB" id="A0AA86SZS1"/>
<feature type="signal peptide" evidence="1">
    <location>
        <begin position="1"/>
        <end position="18"/>
    </location>
</feature>
<reference evidence="2" key="1">
    <citation type="submission" date="2023-10" db="EMBL/GenBank/DDBJ databases">
        <authorList>
            <person name="Domelevo Entfellner J.-B."/>
        </authorList>
    </citation>
    <scope>NUCLEOTIDE SEQUENCE</scope>
</reference>
<dbReference type="Gramene" id="rna-AYBTSS11_LOCUS18674">
    <property type="protein sequence ID" value="CAJ1961332.1"/>
    <property type="gene ID" value="gene-AYBTSS11_LOCUS18674"/>
</dbReference>
<accession>A0AA86SZS1</accession>
<keyword evidence="3" id="KW-1185">Reference proteome</keyword>
<gene>
    <name evidence="2" type="ORF">AYBTSS11_LOCUS18674</name>
</gene>
<dbReference type="EMBL" id="OY731403">
    <property type="protein sequence ID" value="CAJ1961332.1"/>
    <property type="molecule type" value="Genomic_DNA"/>
</dbReference>
<evidence type="ECO:0000313" key="3">
    <source>
        <dbReference type="Proteomes" id="UP001189624"/>
    </source>
</evidence>
<keyword evidence="1" id="KW-0732">Signal</keyword>
<dbReference type="Proteomes" id="UP001189624">
    <property type="component" value="Chromosome 6"/>
</dbReference>
<protein>
    <submittedName>
        <fullName evidence="2">Uncharacterized protein</fullName>
    </submittedName>
</protein>